<name>A0NVZ6_ROSAI</name>
<comment type="caution">
    <text evidence="1">The sequence shown here is derived from an EMBL/GenBank/DDBJ whole genome shotgun (WGS) entry which is preliminary data.</text>
</comment>
<gene>
    <name evidence="1" type="ORF">SIAM614_20096</name>
</gene>
<protein>
    <submittedName>
        <fullName evidence="1">Uncharacterized protein</fullName>
    </submittedName>
</protein>
<dbReference type="EMBL" id="AAUW01000011">
    <property type="protein sequence ID" value="EAV43161.1"/>
    <property type="molecule type" value="Genomic_DNA"/>
</dbReference>
<accession>A0NVZ6</accession>
<evidence type="ECO:0000313" key="1">
    <source>
        <dbReference type="EMBL" id="EAV43161.1"/>
    </source>
</evidence>
<dbReference type="AlphaFoldDB" id="A0NVZ6"/>
<evidence type="ECO:0000313" key="2">
    <source>
        <dbReference type="Proteomes" id="UP000004848"/>
    </source>
</evidence>
<sequence length="62" mass="6268">MALANGTAFSTNAIPAVFKNTSTAPLSQPFSACRCKALAPEIGHGIGNQTQDLARLGPAVGL</sequence>
<reference evidence="1 2" key="1">
    <citation type="submission" date="2006-05" db="EMBL/GenBank/DDBJ databases">
        <authorList>
            <person name="King G."/>
            <person name="Ferriera S."/>
            <person name="Johnson J."/>
            <person name="Kravitz S."/>
            <person name="Beeson K."/>
            <person name="Sutton G."/>
            <person name="Rogers Y.-H."/>
            <person name="Friedman R."/>
            <person name="Frazier M."/>
            <person name="Venter J.C."/>
        </authorList>
    </citation>
    <scope>NUCLEOTIDE SEQUENCE [LARGE SCALE GENOMIC DNA]</scope>
    <source>
        <strain evidence="2">ATCC 25650 / DSM 13394 / JCM 20685 / NBRC 16684 / NCIMB 2208 / IAM 12614 / B1</strain>
    </source>
</reference>
<proteinExistence type="predicted"/>
<organism evidence="1 2">
    <name type="scientific">Roseibium aggregatum (strain ATCC 25650 / DSM 13394 / JCM 20685 / NBRC 16684 / NCIMB 2208 / IAM 12614 / B1)</name>
    <name type="common">Stappia aggregata</name>
    <dbReference type="NCBI Taxonomy" id="384765"/>
    <lineage>
        <taxon>Bacteria</taxon>
        <taxon>Pseudomonadati</taxon>
        <taxon>Pseudomonadota</taxon>
        <taxon>Alphaproteobacteria</taxon>
        <taxon>Hyphomicrobiales</taxon>
        <taxon>Stappiaceae</taxon>
        <taxon>Roseibium</taxon>
    </lineage>
</organism>
<dbReference type="Proteomes" id="UP000004848">
    <property type="component" value="Unassembled WGS sequence"/>
</dbReference>